<dbReference type="Pfam" id="PF00126">
    <property type="entry name" value="HTH_1"/>
    <property type="match status" value="1"/>
</dbReference>
<evidence type="ECO:0000259" key="2">
    <source>
        <dbReference type="PROSITE" id="PS50931"/>
    </source>
</evidence>
<name>A0A0G2T1V6_9ACTN</name>
<dbReference type="Gene3D" id="1.10.10.10">
    <property type="entry name" value="Winged helix-like DNA-binding domain superfamily/Winged helix DNA-binding domain"/>
    <property type="match status" value="1"/>
</dbReference>
<dbReference type="InterPro" id="IPR036390">
    <property type="entry name" value="WH_DNA-bd_sf"/>
</dbReference>
<dbReference type="SUPFAM" id="SSF46785">
    <property type="entry name" value="Winged helix' DNA-binding domain"/>
    <property type="match status" value="1"/>
</dbReference>
<feature type="domain" description="HTH lysR-type" evidence="2">
    <location>
        <begin position="58"/>
        <end position="92"/>
    </location>
</feature>
<dbReference type="AlphaFoldDB" id="A0A0G2T1V6"/>
<dbReference type="InterPro" id="IPR000847">
    <property type="entry name" value="LysR_HTH_N"/>
</dbReference>
<dbReference type="EMBL" id="KJ867516">
    <property type="protein sequence ID" value="AKE48671.1"/>
    <property type="molecule type" value="Genomic_DNA"/>
</dbReference>
<feature type="region of interest" description="Disordered" evidence="1">
    <location>
        <begin position="111"/>
        <end position="130"/>
    </location>
</feature>
<sequence>MELKLPLVTGHPVEAPGLDRFPALLHPAVRTFAGRLRPHRFLQAANYPSLAAYCRDSGMSPSALAPQIQHLERDLQGQLLIRSQHGHRMRLTDFGEKVLFTAHPYADQLDISEERNRKDEGDGARSTTRV</sequence>
<dbReference type="GO" id="GO:0003700">
    <property type="term" value="F:DNA-binding transcription factor activity"/>
    <property type="evidence" value="ECO:0007669"/>
    <property type="project" value="InterPro"/>
</dbReference>
<evidence type="ECO:0000256" key="1">
    <source>
        <dbReference type="SAM" id="MobiDB-lite"/>
    </source>
</evidence>
<feature type="compositionally biased region" description="Basic and acidic residues" evidence="1">
    <location>
        <begin position="112"/>
        <end position="123"/>
    </location>
</feature>
<evidence type="ECO:0000313" key="3">
    <source>
        <dbReference type="EMBL" id="AKE48671.1"/>
    </source>
</evidence>
<proteinExistence type="predicted"/>
<reference evidence="3" key="1">
    <citation type="submission" date="2014-05" db="EMBL/GenBank/DDBJ databases">
        <title>Cloning and heterologous expression of the enterocin biosynthetic gene cluster in Streptomyces sp. SH-62.</title>
        <authorList>
            <person name="Zhang Y."/>
            <person name="Lu Z."/>
            <person name="Huang S."/>
            <person name="He J."/>
        </authorList>
    </citation>
    <scope>NUCLEOTIDE SEQUENCE</scope>
    <source>
        <strain evidence="3">SH-62</strain>
    </source>
</reference>
<accession>A0A0G2T1V6</accession>
<dbReference type="InterPro" id="IPR036388">
    <property type="entry name" value="WH-like_DNA-bd_sf"/>
</dbReference>
<gene>
    <name evidence="3" type="primary">entSU</name>
</gene>
<organism evidence="3">
    <name type="scientific">Streptomyces sp. SH-62</name>
    <dbReference type="NCBI Taxonomy" id="1629707"/>
    <lineage>
        <taxon>Bacteria</taxon>
        <taxon>Bacillati</taxon>
        <taxon>Actinomycetota</taxon>
        <taxon>Actinomycetes</taxon>
        <taxon>Kitasatosporales</taxon>
        <taxon>Streptomycetaceae</taxon>
        <taxon>Streptomyces</taxon>
    </lineage>
</organism>
<dbReference type="PROSITE" id="PS50931">
    <property type="entry name" value="HTH_LYSR"/>
    <property type="match status" value="1"/>
</dbReference>
<protein>
    <submittedName>
        <fullName evidence="3">Regulatory helix-turn-helix protein</fullName>
    </submittedName>
</protein>